<dbReference type="Proteomes" id="UP000034320">
    <property type="component" value="Unassembled WGS sequence"/>
</dbReference>
<comment type="caution">
    <text evidence="2">The sequence shown here is derived from an EMBL/GenBank/DDBJ whole genome shotgun (WGS) entry which is preliminary data.</text>
</comment>
<sequence length="227" mass="24672">MRKIKRRKRIKHLPVKRYILLVILMMVIANAGVAITVRLLTFSQTCFTKAQVAADSRCLYIWDNKVFEKGTRSSPHKGHPCGMDVSSLIPSFHTADMARYLDPNYKGTICPAAPTATVTPRPTLPLSLTPLPPASPTKAIAASATPSPAASLTPTVTIVAATMTPIPTLAVSPTLAIGCQGGRITADCYSVWVQEYSGVVSTKLTDFNADGLVDLVDFEIWRRYQLK</sequence>
<reference evidence="2 3" key="1">
    <citation type="journal article" date="2015" name="Nature">
        <title>rRNA introns, odd ribosomes, and small enigmatic genomes across a large radiation of phyla.</title>
        <authorList>
            <person name="Brown C.T."/>
            <person name="Hug L.A."/>
            <person name="Thomas B.C."/>
            <person name="Sharon I."/>
            <person name="Castelle C.J."/>
            <person name="Singh A."/>
            <person name="Wilkins M.J."/>
            <person name="Williams K.H."/>
            <person name="Banfield J.F."/>
        </authorList>
    </citation>
    <scope>NUCLEOTIDE SEQUENCE [LARGE SCALE GENOMIC DNA]</scope>
</reference>
<keyword evidence="1" id="KW-1133">Transmembrane helix</keyword>
<gene>
    <name evidence="2" type="ORF">UV09_C0016G0003</name>
</gene>
<dbReference type="AlphaFoldDB" id="A0A0G1CA54"/>
<feature type="transmembrane region" description="Helical" evidence="1">
    <location>
        <begin position="20"/>
        <end position="40"/>
    </location>
</feature>
<name>A0A0G1CA54_9BACT</name>
<accession>A0A0G1CA54</accession>
<proteinExistence type="predicted"/>
<dbReference type="EMBL" id="LCDD01000016">
    <property type="protein sequence ID" value="KKS46513.1"/>
    <property type="molecule type" value="Genomic_DNA"/>
</dbReference>
<keyword evidence="1" id="KW-0472">Membrane</keyword>
<evidence type="ECO:0000313" key="2">
    <source>
        <dbReference type="EMBL" id="KKS46513.1"/>
    </source>
</evidence>
<evidence type="ECO:0000256" key="1">
    <source>
        <dbReference type="SAM" id="Phobius"/>
    </source>
</evidence>
<evidence type="ECO:0008006" key="4">
    <source>
        <dbReference type="Google" id="ProtNLM"/>
    </source>
</evidence>
<protein>
    <recommendedName>
        <fullName evidence="4">Dockerin domain-containing protein</fullName>
    </recommendedName>
</protein>
<organism evidence="2 3">
    <name type="scientific">Candidatus Gottesmanbacteria bacterium GW2011_GWA2_42_18</name>
    <dbReference type="NCBI Taxonomy" id="1618442"/>
    <lineage>
        <taxon>Bacteria</taxon>
        <taxon>Candidatus Gottesmaniibacteriota</taxon>
    </lineage>
</organism>
<evidence type="ECO:0000313" key="3">
    <source>
        <dbReference type="Proteomes" id="UP000034320"/>
    </source>
</evidence>
<keyword evidence="1" id="KW-0812">Transmembrane</keyword>